<feature type="compositionally biased region" description="Polar residues" evidence="1">
    <location>
        <begin position="305"/>
        <end position="320"/>
    </location>
</feature>
<feature type="region of interest" description="Disordered" evidence="1">
    <location>
        <begin position="295"/>
        <end position="365"/>
    </location>
</feature>
<protein>
    <submittedName>
        <fullName evidence="2">Uncharacterized protein</fullName>
    </submittedName>
</protein>
<feature type="compositionally biased region" description="Basic and acidic residues" evidence="1">
    <location>
        <begin position="149"/>
        <end position="168"/>
    </location>
</feature>
<dbReference type="EMBL" id="JADCNL010000003">
    <property type="protein sequence ID" value="KAG0489205.1"/>
    <property type="molecule type" value="Genomic_DNA"/>
</dbReference>
<feature type="compositionally biased region" description="Polar residues" evidence="1">
    <location>
        <begin position="218"/>
        <end position="243"/>
    </location>
</feature>
<dbReference type="AlphaFoldDB" id="A0A835V9Y6"/>
<reference evidence="2 3" key="1">
    <citation type="journal article" date="2020" name="Nat. Food">
        <title>A phased Vanilla planifolia genome enables genetic improvement of flavour and production.</title>
        <authorList>
            <person name="Hasing T."/>
            <person name="Tang H."/>
            <person name="Brym M."/>
            <person name="Khazi F."/>
            <person name="Huang T."/>
            <person name="Chambers A.H."/>
        </authorList>
    </citation>
    <scope>NUCLEOTIDE SEQUENCE [LARGE SCALE GENOMIC DNA]</scope>
    <source>
        <tissue evidence="2">Leaf</tissue>
    </source>
</reference>
<dbReference type="PANTHER" id="PTHR36380:SF1">
    <property type="entry name" value="OS01G0755100 PROTEIN"/>
    <property type="match status" value="1"/>
</dbReference>
<proteinExistence type="predicted"/>
<accession>A0A835V9Y6</accession>
<feature type="region of interest" description="Disordered" evidence="1">
    <location>
        <begin position="193"/>
        <end position="283"/>
    </location>
</feature>
<evidence type="ECO:0000313" key="2">
    <source>
        <dbReference type="EMBL" id="KAG0489205.1"/>
    </source>
</evidence>
<organism evidence="2 3">
    <name type="scientific">Vanilla planifolia</name>
    <name type="common">Vanilla</name>
    <dbReference type="NCBI Taxonomy" id="51239"/>
    <lineage>
        <taxon>Eukaryota</taxon>
        <taxon>Viridiplantae</taxon>
        <taxon>Streptophyta</taxon>
        <taxon>Embryophyta</taxon>
        <taxon>Tracheophyta</taxon>
        <taxon>Spermatophyta</taxon>
        <taxon>Magnoliopsida</taxon>
        <taxon>Liliopsida</taxon>
        <taxon>Asparagales</taxon>
        <taxon>Orchidaceae</taxon>
        <taxon>Vanilloideae</taxon>
        <taxon>Vanilleae</taxon>
        <taxon>Vanilla</taxon>
    </lineage>
</organism>
<dbReference type="InterPro" id="IPR038777">
    <property type="entry name" value="At4g18490-like"/>
</dbReference>
<evidence type="ECO:0000313" key="3">
    <source>
        <dbReference type="Proteomes" id="UP000636800"/>
    </source>
</evidence>
<keyword evidence="3" id="KW-1185">Reference proteome</keyword>
<name>A0A835V9Y6_VANPL</name>
<feature type="compositionally biased region" description="Polar residues" evidence="1">
    <location>
        <begin position="201"/>
        <end position="210"/>
    </location>
</feature>
<dbReference type="PANTHER" id="PTHR36380">
    <property type="entry name" value="BNAA03G58330D PROTEIN"/>
    <property type="match status" value="1"/>
</dbReference>
<feature type="compositionally biased region" description="Polar residues" evidence="1">
    <location>
        <begin position="255"/>
        <end position="283"/>
    </location>
</feature>
<dbReference type="Proteomes" id="UP000636800">
    <property type="component" value="Chromosome 3"/>
</dbReference>
<gene>
    <name evidence="2" type="ORF">HPP92_008016</name>
</gene>
<feature type="compositionally biased region" description="Basic and acidic residues" evidence="1">
    <location>
        <begin position="295"/>
        <end position="304"/>
    </location>
</feature>
<feature type="region of interest" description="Disordered" evidence="1">
    <location>
        <begin position="1"/>
        <end position="29"/>
    </location>
</feature>
<feature type="region of interest" description="Disordered" evidence="1">
    <location>
        <begin position="133"/>
        <end position="168"/>
    </location>
</feature>
<comment type="caution">
    <text evidence="2">The sequence shown here is derived from an EMBL/GenBank/DDBJ whole genome shotgun (WGS) entry which is preliminary data.</text>
</comment>
<evidence type="ECO:0000256" key="1">
    <source>
        <dbReference type="SAM" id="MobiDB-lite"/>
    </source>
</evidence>
<sequence length="654" mass="71886">MRYLKRSSQSSSRDMQKGASTANMKKSAPLEDDIGKDFFNSWGSSKLGNDTVDFNVETLPKTKKSSFNFDEIDNFELSGSFENLPSFNLDVPDLDFSGLSKKKEKINECSSKEFVAAKKDTKEDNFDIGSKSVEEKRPANRSVNIASDHSSECNPDRSTDRISKDSITKEQYSDFSQKMEALLNKRAVISEDKEKEAGVTTAHTGKSHITNLAKEKSSGNQDLCHQSLSGDHSDETSLPSSHAGTDPLIVKPRTTIENGDSMQTISTLPSRSASPADSNNSGCLTQYSRKELVSRSSEFQKHQDQNFLTRKNGSLIGSNQTRKDIFMPSVSKKPMQGLKNVEEKHDSEQNLIQSPLRCRSEPKTSSSVSAKKTSALLYQTSAIAKNEAEPGIQKPNTNSIIAPKISSADNNAVSVKDYAKEKVLSICRLGLHAINCNNTAVAGLNGNNPCGNFISAIPIAIQGNTSNLNSAMPRDKLCSLDKKMECLTNVASKKVDSANTNTLLYLHTPLKRKIDEELIADLETSSPSKCVKESITDKRNLFEPSSNTKLETVSLIKSTETSQEFAIDANLTSLTAVHETEHLVSEVPSCSEDEKNLQKAQNLTKELDSICCTLRKKHAEAKELQVRSIINNASLLLLNYPLQEEKISFDLCNG</sequence>
<feature type="compositionally biased region" description="Polar residues" evidence="1">
    <location>
        <begin position="1"/>
        <end position="24"/>
    </location>
</feature>